<name>A0A7G6YB04_9MICO</name>
<keyword evidence="3" id="KW-0315">Glutamine amidotransferase</keyword>
<dbReference type="CDD" id="cd03134">
    <property type="entry name" value="GATase1_PfpI_like"/>
    <property type="match status" value="1"/>
</dbReference>
<evidence type="ECO:0000313" key="3">
    <source>
        <dbReference type="EMBL" id="QNE35669.1"/>
    </source>
</evidence>
<dbReference type="EMBL" id="CP043641">
    <property type="protein sequence ID" value="QNE35669.1"/>
    <property type="molecule type" value="Genomic_DNA"/>
</dbReference>
<dbReference type="Pfam" id="PF01965">
    <property type="entry name" value="DJ-1_PfpI"/>
    <property type="match status" value="1"/>
</dbReference>
<dbReference type="InterPro" id="IPR002818">
    <property type="entry name" value="DJ-1/PfpI"/>
</dbReference>
<dbReference type="InterPro" id="IPR029062">
    <property type="entry name" value="Class_I_gatase-like"/>
</dbReference>
<dbReference type="SUPFAM" id="SSF52317">
    <property type="entry name" value="Class I glutamine amidotransferase-like"/>
    <property type="match status" value="1"/>
</dbReference>
<evidence type="ECO:0000313" key="4">
    <source>
        <dbReference type="Proteomes" id="UP000515511"/>
    </source>
</evidence>
<reference evidence="4" key="1">
    <citation type="submission" date="2019-09" db="EMBL/GenBank/DDBJ databases">
        <title>Antimicrobial potential of Antarctic Bacteria.</title>
        <authorList>
            <person name="Benaud N."/>
            <person name="Edwards R.J."/>
            <person name="Ferrari B.C."/>
        </authorList>
    </citation>
    <scope>NUCLEOTIDE SEQUENCE [LARGE SCALE GENOMIC DNA]</scope>
    <source>
        <strain evidence="4">INR9</strain>
    </source>
</reference>
<dbReference type="PANTHER" id="PTHR42733">
    <property type="entry name" value="DJ-1 PROTEIN"/>
    <property type="match status" value="1"/>
</dbReference>
<feature type="domain" description="DJ-1/PfpI" evidence="2">
    <location>
        <begin position="6"/>
        <end position="177"/>
    </location>
</feature>
<dbReference type="Gene3D" id="3.40.50.880">
    <property type="match status" value="1"/>
</dbReference>
<dbReference type="PROSITE" id="PS51276">
    <property type="entry name" value="PEPTIDASE_C56_PFPI"/>
    <property type="match status" value="1"/>
</dbReference>
<keyword evidence="3" id="KW-0808">Transferase</keyword>
<proteinExistence type="inferred from homology"/>
<dbReference type="Proteomes" id="UP000515511">
    <property type="component" value="Chromosome"/>
</dbReference>
<organism evidence="3 4">
    <name type="scientific">Leifsonia shinshuensis</name>
    <dbReference type="NCBI Taxonomy" id="150026"/>
    <lineage>
        <taxon>Bacteria</taxon>
        <taxon>Bacillati</taxon>
        <taxon>Actinomycetota</taxon>
        <taxon>Actinomycetes</taxon>
        <taxon>Micrococcales</taxon>
        <taxon>Microbacteriaceae</taxon>
        <taxon>Leifsonia</taxon>
    </lineage>
</organism>
<dbReference type="AlphaFoldDB" id="A0A7G6YB04"/>
<dbReference type="InterPro" id="IPR006286">
    <property type="entry name" value="C56_PfpI-like"/>
</dbReference>
<dbReference type="NCBIfam" id="TIGR01382">
    <property type="entry name" value="PfpI"/>
    <property type="match status" value="1"/>
</dbReference>
<evidence type="ECO:0000259" key="2">
    <source>
        <dbReference type="Pfam" id="PF01965"/>
    </source>
</evidence>
<comment type="similarity">
    <text evidence="1">Belongs to the peptidase C56 family.</text>
</comment>
<sequence>MAYDDKRVAFLVGPEGIEQAELTEPWKAVTDAGASATLISKDAGTVRAFNHLTPADEFAVALTLDNASADDFDALVLPGGVANGDQVRTFPRAVALVKEFADAGKPIAVICHGGWVLIEAGVVDGRTLTSWPSLQTDYRNAGATWVDEENVVDSGPFTLVSSRKPDDLPAFNRELLNALR</sequence>
<protein>
    <submittedName>
        <fullName evidence="3">Type 1 glutamine amidotransferase</fullName>
    </submittedName>
</protein>
<dbReference type="RefSeq" id="WP_185275134.1">
    <property type="nucleotide sequence ID" value="NZ_CP043641.1"/>
</dbReference>
<evidence type="ECO:0000256" key="1">
    <source>
        <dbReference type="ARBA" id="ARBA00008542"/>
    </source>
</evidence>
<accession>A0A7G6YB04</accession>
<dbReference type="GO" id="GO:0016740">
    <property type="term" value="F:transferase activity"/>
    <property type="evidence" value="ECO:0007669"/>
    <property type="project" value="UniProtKB-KW"/>
</dbReference>
<dbReference type="PANTHER" id="PTHR42733:SF12">
    <property type="entry name" value="PROTEINASE"/>
    <property type="match status" value="1"/>
</dbReference>
<gene>
    <name evidence="3" type="ORF">F1C12_11390</name>
</gene>
<dbReference type="KEGG" id="lse:F1C12_11390"/>